<proteinExistence type="predicted"/>
<sequence>MPNPTTEPLLQLIANSVDRVIEQAHASICQDKIGVFDLAKINSFINGSSANPERMLIVKLQKQTFRDTAIGSWHPKQQERAETKNKVEADLDRACLLLCVSLLDYNLKGSYFESAVLGFLAVVGIDGQEGGVFLGPYAYSPYLSKFIKIAQMLVIQRAVLAAEEGDVEYPSDMMDELRERFMMRGTRSAFD</sequence>
<dbReference type="EMBL" id="JAPDRL010000109">
    <property type="protein sequence ID" value="KAJ9657038.1"/>
    <property type="molecule type" value="Genomic_DNA"/>
</dbReference>
<keyword evidence="2" id="KW-1185">Reference proteome</keyword>
<name>A0ABQ9NGW9_9PEZI</name>
<comment type="caution">
    <text evidence="1">The sequence shown here is derived from an EMBL/GenBank/DDBJ whole genome shotgun (WGS) entry which is preliminary data.</text>
</comment>
<evidence type="ECO:0000313" key="1">
    <source>
        <dbReference type="EMBL" id="KAJ9657038.1"/>
    </source>
</evidence>
<reference evidence="1" key="1">
    <citation type="submission" date="2022-10" db="EMBL/GenBank/DDBJ databases">
        <title>Culturing micro-colonial fungi from biological soil crusts in the Mojave desert and describing Neophaeococcomyces mojavensis, and introducing the new genera and species Taxawa tesnikishii.</title>
        <authorList>
            <person name="Kurbessoian T."/>
            <person name="Stajich J.E."/>
        </authorList>
    </citation>
    <scope>NUCLEOTIDE SEQUENCE</scope>
    <source>
        <strain evidence="1">TK_1</strain>
    </source>
</reference>
<accession>A0ABQ9NGW9</accession>
<evidence type="ECO:0000313" key="2">
    <source>
        <dbReference type="Proteomes" id="UP001172684"/>
    </source>
</evidence>
<dbReference type="Proteomes" id="UP001172684">
    <property type="component" value="Unassembled WGS sequence"/>
</dbReference>
<organism evidence="1 2">
    <name type="scientific">Coniosporium apollinis</name>
    <dbReference type="NCBI Taxonomy" id="61459"/>
    <lineage>
        <taxon>Eukaryota</taxon>
        <taxon>Fungi</taxon>
        <taxon>Dikarya</taxon>
        <taxon>Ascomycota</taxon>
        <taxon>Pezizomycotina</taxon>
        <taxon>Dothideomycetes</taxon>
        <taxon>Dothideomycetes incertae sedis</taxon>
        <taxon>Coniosporium</taxon>
    </lineage>
</organism>
<protein>
    <submittedName>
        <fullName evidence="1">Uncharacterized protein</fullName>
    </submittedName>
</protein>
<gene>
    <name evidence="1" type="ORF">H2201_008315</name>
</gene>